<dbReference type="PANTHER" id="PTHR45947:SF3">
    <property type="entry name" value="SULFOQUINOVOSYL TRANSFERASE SQD2"/>
    <property type="match status" value="1"/>
</dbReference>
<proteinExistence type="predicted"/>
<dbReference type="SUPFAM" id="SSF53756">
    <property type="entry name" value="UDP-Glycosyltransferase/glycogen phosphorylase"/>
    <property type="match status" value="1"/>
</dbReference>
<dbReference type="PANTHER" id="PTHR45947">
    <property type="entry name" value="SULFOQUINOVOSYL TRANSFERASE SQD2"/>
    <property type="match status" value="1"/>
</dbReference>
<dbReference type="InterPro" id="IPR050194">
    <property type="entry name" value="Glycosyltransferase_grp1"/>
</dbReference>
<organism evidence="2 3">
    <name type="scientific">Caldanaerobius fijiensis DSM 17918</name>
    <dbReference type="NCBI Taxonomy" id="1121256"/>
    <lineage>
        <taxon>Bacteria</taxon>
        <taxon>Bacillati</taxon>
        <taxon>Bacillota</taxon>
        <taxon>Clostridia</taxon>
        <taxon>Thermoanaerobacterales</taxon>
        <taxon>Thermoanaerobacteraceae</taxon>
        <taxon>Caldanaerobius</taxon>
    </lineage>
</organism>
<dbReference type="Proteomes" id="UP000184088">
    <property type="component" value="Unassembled WGS sequence"/>
</dbReference>
<dbReference type="Pfam" id="PF00534">
    <property type="entry name" value="Glycos_transf_1"/>
    <property type="match status" value="1"/>
</dbReference>
<dbReference type="CDD" id="cd03801">
    <property type="entry name" value="GT4_PimA-like"/>
    <property type="match status" value="1"/>
</dbReference>
<feature type="domain" description="Glycosyl transferase family 1" evidence="1">
    <location>
        <begin position="215"/>
        <end position="398"/>
    </location>
</feature>
<dbReference type="EMBL" id="FQVH01000004">
    <property type="protein sequence ID" value="SHE67877.1"/>
    <property type="molecule type" value="Genomic_DNA"/>
</dbReference>
<dbReference type="OrthoDB" id="9797047at2"/>
<dbReference type="InterPro" id="IPR001296">
    <property type="entry name" value="Glyco_trans_1"/>
</dbReference>
<gene>
    <name evidence="2" type="ORF">SAMN02746089_00618</name>
</gene>
<sequence length="556" mass="64175">MVYLGPYNLLEDFCKNDTFNINDFRANIFTSIDKKRWTPEYNNIEKYNINVGILLPAKVLFKNKIVYSYPSIINVYESFYLAMKTFYNCKIMDLNEVESQPDLEEYERFLKSVDIMVVFANTNFVYDLINIRNKSDLKTKFILVALGAVASTGLVHYANMLRKSDIVWVSCNADEEILKNIFNEIKTEIIPYGIDTNIFSPMDKKSDIIRKTKLALGIPEGNYLLTYCGRIHPEKNIHTLIEILADIVKEKKNIFLCLAGSVDTDISAPYYFKCKGYFSYVKYLIKQYNLGHHVIYVGPQQQRNLATLYAASDIVLDLSINPTENFGFVPVEAMACGTPVVCSKIGGIKDTVIDGQTGFLIDTIFSPYGINIDRYMAIEKIKLLLNNENMKLKFSENAVARSKFFGLPNQFAKIKHSINNLFIDSDKTLCTLSDKGLILKKRFDKDYGDANKISYETTKMLTKYYVSKIVDSLNVLPNMFKIKLLTHYEIIKKGSDIYLYIKDPTWARKYKLNEQETVFLQSIKNDRFYNLRDFDANEIAFLKELNNEGIIYIEFI</sequence>
<dbReference type="STRING" id="1121256.SAMN02746089_00618"/>
<evidence type="ECO:0000313" key="2">
    <source>
        <dbReference type="EMBL" id="SHE67877.1"/>
    </source>
</evidence>
<dbReference type="AlphaFoldDB" id="A0A1M4VFX8"/>
<accession>A0A1M4VFX8</accession>
<dbReference type="GO" id="GO:0016757">
    <property type="term" value="F:glycosyltransferase activity"/>
    <property type="evidence" value="ECO:0007669"/>
    <property type="project" value="InterPro"/>
</dbReference>
<keyword evidence="3" id="KW-1185">Reference proteome</keyword>
<evidence type="ECO:0000313" key="3">
    <source>
        <dbReference type="Proteomes" id="UP000184088"/>
    </source>
</evidence>
<reference evidence="2 3" key="1">
    <citation type="submission" date="2016-11" db="EMBL/GenBank/DDBJ databases">
        <authorList>
            <person name="Jaros S."/>
            <person name="Januszkiewicz K."/>
            <person name="Wedrychowicz H."/>
        </authorList>
    </citation>
    <scope>NUCLEOTIDE SEQUENCE [LARGE SCALE GENOMIC DNA]</scope>
    <source>
        <strain evidence="2 3">DSM 17918</strain>
    </source>
</reference>
<name>A0A1M4VFX8_9THEO</name>
<dbReference type="Gene3D" id="3.40.50.2000">
    <property type="entry name" value="Glycogen Phosphorylase B"/>
    <property type="match status" value="2"/>
</dbReference>
<evidence type="ECO:0000259" key="1">
    <source>
        <dbReference type="Pfam" id="PF00534"/>
    </source>
</evidence>
<keyword evidence="2" id="KW-0808">Transferase</keyword>
<protein>
    <submittedName>
        <fullName evidence="2">Glycosyl transferases group 1</fullName>
    </submittedName>
</protein>
<dbReference type="RefSeq" id="WP_073341684.1">
    <property type="nucleotide sequence ID" value="NZ_FQVH01000004.1"/>
</dbReference>